<dbReference type="RefSeq" id="WP_001014493.1">
    <property type="nucleotide sequence ID" value="NZ_CAXYND010000002.1"/>
</dbReference>
<sequence>MNGSKYYVGDFVQVVSVGATLPEDLIGQIFTVVSKNWNLLVLRPHTKSDYANLHITADSFRMYKSLKARHIEHKLKDDTPKIKFII</sequence>
<dbReference type="AlphaFoldDB" id="A0AAX1ZS61"/>
<evidence type="ECO:0000313" key="1">
    <source>
        <dbReference type="EMBL" id="RTQ85544.1"/>
    </source>
</evidence>
<evidence type="ECO:0000313" key="2">
    <source>
        <dbReference type="Proteomes" id="UP000268239"/>
    </source>
</evidence>
<gene>
    <name evidence="1" type="ORF">EJ062_01210</name>
</gene>
<dbReference type="Proteomes" id="UP000268239">
    <property type="component" value="Unassembled WGS sequence"/>
</dbReference>
<protein>
    <submittedName>
        <fullName evidence="1">Uncharacterized protein</fullName>
    </submittedName>
</protein>
<organism evidence="1 2">
    <name type="scientific">Acinetobacter baumannii</name>
    <dbReference type="NCBI Taxonomy" id="470"/>
    <lineage>
        <taxon>Bacteria</taxon>
        <taxon>Pseudomonadati</taxon>
        <taxon>Pseudomonadota</taxon>
        <taxon>Gammaproteobacteria</taxon>
        <taxon>Moraxellales</taxon>
        <taxon>Moraxellaceae</taxon>
        <taxon>Acinetobacter</taxon>
        <taxon>Acinetobacter calcoaceticus/baumannii complex</taxon>
    </lineage>
</organism>
<reference evidence="1 2" key="1">
    <citation type="submission" date="2018-12" db="EMBL/GenBank/DDBJ databases">
        <title>Draft Genome Sequences Human Pathogenic Acinetobacter baumannii Strains.</title>
        <authorList>
            <person name="Madhi M."/>
            <person name="Ronco T."/>
            <person name="Olsen R.H."/>
            <person name="Hassani A."/>
        </authorList>
    </citation>
    <scope>NUCLEOTIDE SEQUENCE [LARGE SCALE GENOMIC DNA]</scope>
    <source>
        <strain evidence="1 2">AB3</strain>
    </source>
</reference>
<name>A0AAX1ZS61_ACIBA</name>
<comment type="caution">
    <text evidence="1">The sequence shown here is derived from an EMBL/GenBank/DDBJ whole genome shotgun (WGS) entry which is preliminary data.</text>
</comment>
<proteinExistence type="predicted"/>
<dbReference type="EMBL" id="RXLU01000005">
    <property type="protein sequence ID" value="RTQ85544.1"/>
    <property type="molecule type" value="Genomic_DNA"/>
</dbReference>
<accession>A0AAX1ZS61</accession>